<accession>A0A232EQ85</accession>
<evidence type="ECO:0000313" key="2">
    <source>
        <dbReference type="EMBL" id="OXU20513.1"/>
    </source>
</evidence>
<proteinExistence type="predicted"/>
<reference evidence="2 3" key="1">
    <citation type="journal article" date="2017" name="Curr. Biol.">
        <title>The Evolution of Venom by Co-option of Single-Copy Genes.</title>
        <authorList>
            <person name="Martinson E.O."/>
            <person name="Mrinalini"/>
            <person name="Kelkar Y.D."/>
            <person name="Chang C.H."/>
            <person name="Werren J.H."/>
        </authorList>
    </citation>
    <scope>NUCLEOTIDE SEQUENCE [LARGE SCALE GENOMIC DNA]</scope>
    <source>
        <strain evidence="2 3">Alberta</strain>
        <tissue evidence="2">Whole body</tissue>
    </source>
</reference>
<evidence type="ECO:0000313" key="3">
    <source>
        <dbReference type="Proteomes" id="UP000215335"/>
    </source>
</evidence>
<sequence>MRGTLSARTESQSGASKKRGPDERERRVSARTSGKSASFLPTVHEVRRCLRELRILRILLCSSTSGRRLEKNWERLRVRENGSVLYYEVPTPDEPATISIYEEGSQLALHHHPEDPSSQQPRRGRVENISRHQAYEKPGETTGTPTTTRSLE</sequence>
<organism evidence="2 3">
    <name type="scientific">Trichomalopsis sarcophagae</name>
    <dbReference type="NCBI Taxonomy" id="543379"/>
    <lineage>
        <taxon>Eukaryota</taxon>
        <taxon>Metazoa</taxon>
        <taxon>Ecdysozoa</taxon>
        <taxon>Arthropoda</taxon>
        <taxon>Hexapoda</taxon>
        <taxon>Insecta</taxon>
        <taxon>Pterygota</taxon>
        <taxon>Neoptera</taxon>
        <taxon>Endopterygota</taxon>
        <taxon>Hymenoptera</taxon>
        <taxon>Apocrita</taxon>
        <taxon>Proctotrupomorpha</taxon>
        <taxon>Chalcidoidea</taxon>
        <taxon>Pteromalidae</taxon>
        <taxon>Pteromalinae</taxon>
        <taxon>Trichomalopsis</taxon>
    </lineage>
</organism>
<feature type="compositionally biased region" description="Basic and acidic residues" evidence="1">
    <location>
        <begin position="124"/>
        <end position="139"/>
    </location>
</feature>
<name>A0A232EQ85_9HYME</name>
<dbReference type="Proteomes" id="UP000215335">
    <property type="component" value="Unassembled WGS sequence"/>
</dbReference>
<feature type="compositionally biased region" description="Low complexity" evidence="1">
    <location>
        <begin position="140"/>
        <end position="152"/>
    </location>
</feature>
<protein>
    <submittedName>
        <fullName evidence="2">Uncharacterized protein</fullName>
    </submittedName>
</protein>
<gene>
    <name evidence="2" type="ORF">TSAR_004109</name>
</gene>
<feature type="region of interest" description="Disordered" evidence="1">
    <location>
        <begin position="1"/>
        <end position="35"/>
    </location>
</feature>
<feature type="compositionally biased region" description="Basic and acidic residues" evidence="1">
    <location>
        <begin position="19"/>
        <end position="28"/>
    </location>
</feature>
<comment type="caution">
    <text evidence="2">The sequence shown here is derived from an EMBL/GenBank/DDBJ whole genome shotgun (WGS) entry which is preliminary data.</text>
</comment>
<evidence type="ECO:0000256" key="1">
    <source>
        <dbReference type="SAM" id="MobiDB-lite"/>
    </source>
</evidence>
<feature type="compositionally biased region" description="Polar residues" evidence="1">
    <location>
        <begin position="1"/>
        <end position="15"/>
    </location>
</feature>
<dbReference type="EMBL" id="NNAY01002816">
    <property type="protein sequence ID" value="OXU20513.1"/>
    <property type="molecule type" value="Genomic_DNA"/>
</dbReference>
<feature type="region of interest" description="Disordered" evidence="1">
    <location>
        <begin position="103"/>
        <end position="152"/>
    </location>
</feature>
<dbReference type="AlphaFoldDB" id="A0A232EQ85"/>
<keyword evidence="3" id="KW-1185">Reference proteome</keyword>